<gene>
    <name evidence="2" type="primary">BQ5605_C003g01961</name>
    <name evidence="2" type="ORF">BQ5605_C003G01961</name>
</gene>
<feature type="region of interest" description="Disordered" evidence="1">
    <location>
        <begin position="20"/>
        <end position="49"/>
    </location>
</feature>
<keyword evidence="3" id="KW-1185">Reference proteome</keyword>
<proteinExistence type="predicted"/>
<dbReference type="AlphaFoldDB" id="A0A2X0P345"/>
<sequence>MDLRARVIYIAVMSPNRPTSLEHASFDELPPPSTASVHPPGPPPLARAC</sequence>
<evidence type="ECO:0000313" key="2">
    <source>
        <dbReference type="EMBL" id="SGY38117.1"/>
    </source>
</evidence>
<accession>A0A2X0P345</accession>
<organism evidence="2 3">
    <name type="scientific">Microbotryum silenes-dioicae</name>
    <dbReference type="NCBI Taxonomy" id="796604"/>
    <lineage>
        <taxon>Eukaryota</taxon>
        <taxon>Fungi</taxon>
        <taxon>Dikarya</taxon>
        <taxon>Basidiomycota</taxon>
        <taxon>Pucciniomycotina</taxon>
        <taxon>Microbotryomycetes</taxon>
        <taxon>Microbotryales</taxon>
        <taxon>Microbotryaceae</taxon>
        <taxon>Microbotryum</taxon>
    </lineage>
</organism>
<protein>
    <submittedName>
        <fullName evidence="2">BQ5605_C003g01961 protein</fullName>
    </submittedName>
</protein>
<evidence type="ECO:0000313" key="3">
    <source>
        <dbReference type="Proteomes" id="UP000249464"/>
    </source>
</evidence>
<evidence type="ECO:0000256" key="1">
    <source>
        <dbReference type="SAM" id="MobiDB-lite"/>
    </source>
</evidence>
<dbReference type="Proteomes" id="UP000249464">
    <property type="component" value="Unassembled WGS sequence"/>
</dbReference>
<reference evidence="2 3" key="1">
    <citation type="submission" date="2016-11" db="EMBL/GenBank/DDBJ databases">
        <authorList>
            <person name="Jaros S."/>
            <person name="Januszkiewicz K."/>
            <person name="Wedrychowicz H."/>
        </authorList>
    </citation>
    <scope>NUCLEOTIDE SEQUENCE [LARGE SCALE GENOMIC DNA]</scope>
</reference>
<name>A0A2X0P345_9BASI</name>
<dbReference type="EMBL" id="FQNC01000042">
    <property type="protein sequence ID" value="SGY38117.1"/>
    <property type="molecule type" value="Genomic_DNA"/>
</dbReference>
<feature type="compositionally biased region" description="Pro residues" evidence="1">
    <location>
        <begin position="29"/>
        <end position="49"/>
    </location>
</feature>